<evidence type="ECO:0000313" key="3">
    <source>
        <dbReference type="Proteomes" id="UP000246104"/>
    </source>
</evidence>
<dbReference type="AlphaFoldDB" id="A0A317JQ84"/>
<feature type="region of interest" description="Disordered" evidence="1">
    <location>
        <begin position="280"/>
        <end position="305"/>
    </location>
</feature>
<organism evidence="2 3">
    <name type="scientific">Candidatus Cerribacteria bacterium 'Amazon FNV 2010 28 9'</name>
    <dbReference type="NCBI Taxonomy" id="2081795"/>
    <lineage>
        <taxon>Bacteria</taxon>
        <taxon>Candidatus Cerribacteria</taxon>
    </lineage>
</organism>
<name>A0A317JQ84_9BACT</name>
<sequence length="305" mass="32646">MKQLPNLDVIATALKTTKRVICIIGQNPNFDTVAAALGLASALKTRDIACQVVSKTPMRVEFNRLVGVDTVSEKLGNRNLQVSFPYDENQVEKVSYAISADRTRFNLIIAPKNGNTPMVPNDITFDLVGAEAELVFLFNINSFEDLGEMYTNERQLYDSAMTVGVNFFPIQSFVKCHLDATGTSGMSETVSLLLDGVNVTLDPDSATNLLAGIDIGSGGFRSPTVTADTYEVISRLVRAGGRRLPVYEGPPLSKTQMPYVTSSKPAGAVPLSSDTNVFAKALGGSAPQSNANPPPQASMTGEFKG</sequence>
<proteinExistence type="predicted"/>
<accession>A0A317JQ84</accession>
<evidence type="ECO:0000313" key="2">
    <source>
        <dbReference type="EMBL" id="PWU24092.1"/>
    </source>
</evidence>
<dbReference type="SUPFAM" id="SSF64182">
    <property type="entry name" value="DHH phosphoesterases"/>
    <property type="match status" value="1"/>
</dbReference>
<evidence type="ECO:0000256" key="1">
    <source>
        <dbReference type="SAM" id="MobiDB-lite"/>
    </source>
</evidence>
<protein>
    <recommendedName>
        <fullName evidence="4">DDH domain-containing protein</fullName>
    </recommendedName>
</protein>
<dbReference type="Proteomes" id="UP000246104">
    <property type="component" value="Unassembled WGS sequence"/>
</dbReference>
<dbReference type="Gene3D" id="3.90.1640.10">
    <property type="entry name" value="inorganic pyrophosphatase (n-terminal core)"/>
    <property type="match status" value="1"/>
</dbReference>
<dbReference type="EMBL" id="PSRQ01000013">
    <property type="protein sequence ID" value="PWU24092.1"/>
    <property type="molecule type" value="Genomic_DNA"/>
</dbReference>
<comment type="caution">
    <text evidence="2">The sequence shown here is derived from an EMBL/GenBank/DDBJ whole genome shotgun (WGS) entry which is preliminary data.</text>
</comment>
<gene>
    <name evidence="2" type="ORF">C5B42_00770</name>
</gene>
<evidence type="ECO:0008006" key="4">
    <source>
        <dbReference type="Google" id="ProtNLM"/>
    </source>
</evidence>
<dbReference type="InterPro" id="IPR038763">
    <property type="entry name" value="DHH_sf"/>
</dbReference>
<reference evidence="2 3" key="1">
    <citation type="submission" date="2018-02" db="EMBL/GenBank/DDBJ databases">
        <title>Genomic Reconstructions from Amazon Rainforest and Pasture Soil Reveal Novel Insights into the Physiology of Candidate Phyla in Tropical Sites.</title>
        <authorList>
            <person name="Kroeger M.E."/>
            <person name="Delmont T."/>
            <person name="Eren A.M."/>
            <person name="Guo J."/>
            <person name="Meyer K.M."/>
            <person name="Khan K."/>
            <person name="Rodrigues J.L.M."/>
            <person name="Bohannan B.J.M."/>
            <person name="Tringe S."/>
            <person name="Borges C.D."/>
            <person name="Tiedje J."/>
            <person name="Tsai S.M."/>
            <person name="Nusslein K."/>
        </authorList>
    </citation>
    <scope>NUCLEOTIDE SEQUENCE [LARGE SCALE GENOMIC DNA]</scope>
    <source>
        <strain evidence="2">Amazon FNV 2010 28 9</strain>
    </source>
</reference>